<feature type="chain" id="PRO_5011503414" evidence="2">
    <location>
        <begin position="29"/>
        <end position="137"/>
    </location>
</feature>
<proteinExistence type="predicted"/>
<keyword evidence="4" id="KW-1185">Reference proteome</keyword>
<organism evidence="3 4">
    <name type="scientific">Actinokineospora terrae</name>
    <dbReference type="NCBI Taxonomy" id="155974"/>
    <lineage>
        <taxon>Bacteria</taxon>
        <taxon>Bacillati</taxon>
        <taxon>Actinomycetota</taxon>
        <taxon>Actinomycetes</taxon>
        <taxon>Pseudonocardiales</taxon>
        <taxon>Pseudonocardiaceae</taxon>
        <taxon>Actinokineospora</taxon>
    </lineage>
</organism>
<protein>
    <submittedName>
        <fullName evidence="3">Uncharacterized protein</fullName>
    </submittedName>
</protein>
<keyword evidence="2" id="KW-0732">Signal</keyword>
<feature type="region of interest" description="Disordered" evidence="1">
    <location>
        <begin position="112"/>
        <end position="137"/>
    </location>
</feature>
<dbReference type="STRING" id="155974.SAMN04487818_10820"/>
<evidence type="ECO:0000256" key="2">
    <source>
        <dbReference type="SAM" id="SignalP"/>
    </source>
</evidence>
<reference evidence="4" key="1">
    <citation type="submission" date="2016-10" db="EMBL/GenBank/DDBJ databases">
        <authorList>
            <person name="Varghese N."/>
            <person name="Submissions S."/>
        </authorList>
    </citation>
    <scope>NUCLEOTIDE SEQUENCE [LARGE SCALE GENOMIC DNA]</scope>
    <source>
        <strain evidence="4">DSM 44260</strain>
    </source>
</reference>
<sequence>MKGVRRIVGSLVATGFAMSGTLVPQAAAATGIFLYYEFDGGLGIVNPDDDWCYQLGFTVRHLDNDTNRSALVFHNDDCLGLPTSTMRPFSRQDSPGLVSVLFRRGTSPRCVTVKDAESPGAGSTPTAPDEGDRHCNG</sequence>
<evidence type="ECO:0000313" key="3">
    <source>
        <dbReference type="EMBL" id="SES16034.1"/>
    </source>
</evidence>
<evidence type="ECO:0000256" key="1">
    <source>
        <dbReference type="SAM" id="MobiDB-lite"/>
    </source>
</evidence>
<dbReference type="EMBL" id="FOGI01000008">
    <property type="protein sequence ID" value="SES16034.1"/>
    <property type="molecule type" value="Genomic_DNA"/>
</dbReference>
<feature type="signal peptide" evidence="2">
    <location>
        <begin position="1"/>
        <end position="28"/>
    </location>
</feature>
<name>A0A1H9V3T0_9PSEU</name>
<evidence type="ECO:0000313" key="4">
    <source>
        <dbReference type="Proteomes" id="UP000199051"/>
    </source>
</evidence>
<accession>A0A1H9V3T0</accession>
<dbReference type="AlphaFoldDB" id="A0A1H9V3T0"/>
<dbReference type="Proteomes" id="UP000199051">
    <property type="component" value="Unassembled WGS sequence"/>
</dbReference>
<gene>
    <name evidence="3" type="ORF">SAMN04487818_10820</name>
</gene>